<dbReference type="HOGENOM" id="CLU_2417033_0_0_1"/>
<evidence type="ECO:0000256" key="1">
    <source>
        <dbReference type="SAM" id="MobiDB-lite"/>
    </source>
</evidence>
<organism evidence="2">
    <name type="scientific">Oryza nivara</name>
    <name type="common">Indian wild rice</name>
    <name type="synonym">Oryza sativa f. spontanea</name>
    <dbReference type="NCBI Taxonomy" id="4536"/>
    <lineage>
        <taxon>Eukaryota</taxon>
        <taxon>Viridiplantae</taxon>
        <taxon>Streptophyta</taxon>
        <taxon>Embryophyta</taxon>
        <taxon>Tracheophyta</taxon>
        <taxon>Spermatophyta</taxon>
        <taxon>Magnoliopsida</taxon>
        <taxon>Liliopsida</taxon>
        <taxon>Poales</taxon>
        <taxon>Poaceae</taxon>
        <taxon>BOP clade</taxon>
        <taxon>Oryzoideae</taxon>
        <taxon>Oryzeae</taxon>
        <taxon>Oryzinae</taxon>
        <taxon>Oryza</taxon>
    </lineage>
</organism>
<reference evidence="2" key="2">
    <citation type="submission" date="2018-04" db="EMBL/GenBank/DDBJ databases">
        <title>OnivRS2 (Oryza nivara Reference Sequence Version 2).</title>
        <authorList>
            <person name="Zhang J."/>
            <person name="Kudrna D."/>
            <person name="Lee S."/>
            <person name="Talag J."/>
            <person name="Rajasekar S."/>
            <person name="Welchert J."/>
            <person name="Hsing Y.-I."/>
            <person name="Wing R.A."/>
        </authorList>
    </citation>
    <scope>NUCLEOTIDE SEQUENCE [LARGE SCALE GENOMIC DNA]</scope>
    <source>
        <strain evidence="2">SL10</strain>
    </source>
</reference>
<evidence type="ECO:0000313" key="3">
    <source>
        <dbReference type="Proteomes" id="UP000006591"/>
    </source>
</evidence>
<dbReference type="Proteomes" id="UP000006591">
    <property type="component" value="Chromosome 4"/>
</dbReference>
<feature type="region of interest" description="Disordered" evidence="1">
    <location>
        <begin position="1"/>
        <end position="35"/>
    </location>
</feature>
<feature type="compositionally biased region" description="Basic and acidic residues" evidence="1">
    <location>
        <begin position="25"/>
        <end position="34"/>
    </location>
</feature>
<evidence type="ECO:0000313" key="2">
    <source>
        <dbReference type="EnsemblPlants" id="ONIVA04G01140.1"/>
    </source>
</evidence>
<dbReference type="AlphaFoldDB" id="A0A0E0GXD2"/>
<reference evidence="2" key="1">
    <citation type="submission" date="2015-04" db="UniProtKB">
        <authorList>
            <consortium name="EnsemblPlants"/>
        </authorList>
    </citation>
    <scope>IDENTIFICATION</scope>
    <source>
        <strain evidence="2">SL10</strain>
    </source>
</reference>
<sequence length="92" mass="9508">MLKKVRPAASSDAHGWQKSATRHVGRAEADRRAESTVGPALAAVAGVVTMVQSGPWVARSSVVSNAGMRWPCAMSGTNTKCAAALMQIAPSC</sequence>
<name>A0A0E0GXD2_ORYNI</name>
<keyword evidence="3" id="KW-1185">Reference proteome</keyword>
<dbReference type="EnsemblPlants" id="ONIVA04G01140.1">
    <property type="protein sequence ID" value="ONIVA04G01140.1"/>
    <property type="gene ID" value="ONIVA04G01140"/>
</dbReference>
<protein>
    <submittedName>
        <fullName evidence="2">Uncharacterized protein</fullName>
    </submittedName>
</protein>
<dbReference type="Gramene" id="ONIVA04G01140.1">
    <property type="protein sequence ID" value="ONIVA04G01140.1"/>
    <property type="gene ID" value="ONIVA04G01140"/>
</dbReference>
<accession>A0A0E0GXD2</accession>
<proteinExistence type="predicted"/>